<dbReference type="Proteomes" id="UP000636800">
    <property type="component" value="Unassembled WGS sequence"/>
</dbReference>
<evidence type="ECO:0000313" key="2">
    <source>
        <dbReference type="Proteomes" id="UP000636800"/>
    </source>
</evidence>
<sequence>MPGAGNHHLCQIPPTLHVSRHLPFQSPHSSLRLQEPSDPLPFHILHPRLRRRDPIPQVKNSLVQQHLRFPHHVFYHKFDAFHHIVMHSAAHSSAAFLPSYRLFNSERGFHLILVQKSTQFRRVVRRLLGEIVERCEPGGVLKQTQDADPRVGGLRPPGGPRKLRGLGLQGFQLRTLLIVDEAGEIGGCGVNADLNNGVGETIADGDASEVDAKGRGAKEVLGQNVVGSGGDVLSGIAFSGKEERTGAEGRGVEGKERLDGGVEVCGHCRLVSRDG</sequence>
<reference evidence="1 2" key="1">
    <citation type="journal article" date="2020" name="Nat. Food">
        <title>A phased Vanilla planifolia genome enables genetic improvement of flavour and production.</title>
        <authorList>
            <person name="Hasing T."/>
            <person name="Tang H."/>
            <person name="Brym M."/>
            <person name="Khazi F."/>
            <person name="Huang T."/>
            <person name="Chambers A.H."/>
        </authorList>
    </citation>
    <scope>NUCLEOTIDE SEQUENCE [LARGE SCALE GENOMIC DNA]</scope>
    <source>
        <tissue evidence="1">Leaf</tissue>
    </source>
</reference>
<dbReference type="EMBL" id="JADCNL010000004">
    <property type="protein sequence ID" value="KAG0485969.1"/>
    <property type="molecule type" value="Genomic_DNA"/>
</dbReference>
<name>A0A835RBP6_VANPL</name>
<organism evidence="1 2">
    <name type="scientific">Vanilla planifolia</name>
    <name type="common">Vanilla</name>
    <dbReference type="NCBI Taxonomy" id="51239"/>
    <lineage>
        <taxon>Eukaryota</taxon>
        <taxon>Viridiplantae</taxon>
        <taxon>Streptophyta</taxon>
        <taxon>Embryophyta</taxon>
        <taxon>Tracheophyta</taxon>
        <taxon>Spermatophyta</taxon>
        <taxon>Magnoliopsida</taxon>
        <taxon>Liliopsida</taxon>
        <taxon>Asparagales</taxon>
        <taxon>Orchidaceae</taxon>
        <taxon>Vanilloideae</taxon>
        <taxon>Vanilleae</taxon>
        <taxon>Vanilla</taxon>
    </lineage>
</organism>
<accession>A0A835RBP6</accession>
<gene>
    <name evidence="1" type="ORF">HPP92_010048</name>
</gene>
<dbReference type="AlphaFoldDB" id="A0A835RBP6"/>
<proteinExistence type="predicted"/>
<keyword evidence="2" id="KW-1185">Reference proteome</keyword>
<comment type="caution">
    <text evidence="1">The sequence shown here is derived from an EMBL/GenBank/DDBJ whole genome shotgun (WGS) entry which is preliminary data.</text>
</comment>
<protein>
    <submittedName>
        <fullName evidence="1">Uncharacterized protein</fullName>
    </submittedName>
</protein>
<evidence type="ECO:0000313" key="1">
    <source>
        <dbReference type="EMBL" id="KAG0485969.1"/>
    </source>
</evidence>